<feature type="transmembrane region" description="Helical" evidence="7">
    <location>
        <begin position="167"/>
        <end position="188"/>
    </location>
</feature>
<dbReference type="InterPro" id="IPR032808">
    <property type="entry name" value="DoxX"/>
</dbReference>
<keyword evidence="4 7" id="KW-0812">Transmembrane</keyword>
<evidence type="ECO:0000313" key="8">
    <source>
        <dbReference type="EMBL" id="MFC6091513.1"/>
    </source>
</evidence>
<keyword evidence="6 7" id="KW-0472">Membrane</keyword>
<dbReference type="RefSeq" id="WP_380637712.1">
    <property type="nucleotide sequence ID" value="NZ_JBHSQO010000019.1"/>
</dbReference>
<dbReference type="EMBL" id="JBHSQO010000019">
    <property type="protein sequence ID" value="MFC6091513.1"/>
    <property type="molecule type" value="Genomic_DNA"/>
</dbReference>
<keyword evidence="5 7" id="KW-1133">Transmembrane helix</keyword>
<dbReference type="InterPro" id="IPR051907">
    <property type="entry name" value="DoxX-like_oxidoreductase"/>
</dbReference>
<evidence type="ECO:0000256" key="7">
    <source>
        <dbReference type="SAM" id="Phobius"/>
    </source>
</evidence>
<dbReference type="Proteomes" id="UP001596220">
    <property type="component" value="Unassembled WGS sequence"/>
</dbReference>
<comment type="subcellular location">
    <subcellularLocation>
        <location evidence="1">Cell membrane</location>
        <topology evidence="1">Multi-pass membrane protein</topology>
    </subcellularLocation>
</comment>
<evidence type="ECO:0000256" key="6">
    <source>
        <dbReference type="ARBA" id="ARBA00023136"/>
    </source>
</evidence>
<comment type="caution">
    <text evidence="8">The sequence shown here is derived from an EMBL/GenBank/DDBJ whole genome shotgun (WGS) entry which is preliminary data.</text>
</comment>
<keyword evidence="9" id="KW-1185">Reference proteome</keyword>
<dbReference type="Pfam" id="PF07681">
    <property type="entry name" value="DoxX"/>
    <property type="match status" value="1"/>
</dbReference>
<evidence type="ECO:0000313" key="9">
    <source>
        <dbReference type="Proteomes" id="UP001596220"/>
    </source>
</evidence>
<evidence type="ECO:0000256" key="5">
    <source>
        <dbReference type="ARBA" id="ARBA00022989"/>
    </source>
</evidence>
<comment type="similarity">
    <text evidence="2">Belongs to the DoxX family.</text>
</comment>
<organism evidence="8 9">
    <name type="scientific">Saccharothrix lopnurensis</name>
    <dbReference type="NCBI Taxonomy" id="1670621"/>
    <lineage>
        <taxon>Bacteria</taxon>
        <taxon>Bacillati</taxon>
        <taxon>Actinomycetota</taxon>
        <taxon>Actinomycetes</taxon>
        <taxon>Pseudonocardiales</taxon>
        <taxon>Pseudonocardiaceae</taxon>
        <taxon>Saccharothrix</taxon>
    </lineage>
</organism>
<evidence type="ECO:0000256" key="2">
    <source>
        <dbReference type="ARBA" id="ARBA00006679"/>
    </source>
</evidence>
<proteinExistence type="inferred from homology"/>
<keyword evidence="3" id="KW-1003">Cell membrane</keyword>
<feature type="transmembrane region" description="Helical" evidence="7">
    <location>
        <begin position="76"/>
        <end position="97"/>
    </location>
</feature>
<sequence>MSEPSLTEPGPLSTAKSTLGTDLGLLILRVVLGVIFIGKGAEKLFGAFGGPGLEGFARQLDAPGDSGWGFHGPTMLLSWVSGLTEFGGGVLILLGLFTPLGAAALLGMAINLLVLKWGAPLLPNPGRNIAVDVMQASMILAVLFAGSGRFAVDSTFGLGRRLQRDPVRYGLAGFALAVVVATGVLVIFR</sequence>
<protein>
    <submittedName>
        <fullName evidence="8">DoxX family protein</fullName>
    </submittedName>
</protein>
<dbReference type="PANTHER" id="PTHR33452">
    <property type="entry name" value="OXIDOREDUCTASE CATD-RELATED"/>
    <property type="match status" value="1"/>
</dbReference>
<evidence type="ECO:0000256" key="4">
    <source>
        <dbReference type="ARBA" id="ARBA00022692"/>
    </source>
</evidence>
<reference evidence="9" key="1">
    <citation type="journal article" date="2019" name="Int. J. Syst. Evol. Microbiol.">
        <title>The Global Catalogue of Microorganisms (GCM) 10K type strain sequencing project: providing services to taxonomists for standard genome sequencing and annotation.</title>
        <authorList>
            <consortium name="The Broad Institute Genomics Platform"/>
            <consortium name="The Broad Institute Genome Sequencing Center for Infectious Disease"/>
            <person name="Wu L."/>
            <person name="Ma J."/>
        </authorList>
    </citation>
    <scope>NUCLEOTIDE SEQUENCE [LARGE SCALE GENOMIC DNA]</scope>
    <source>
        <strain evidence="9">CGMCC 4.7246</strain>
    </source>
</reference>
<dbReference type="PANTHER" id="PTHR33452:SF1">
    <property type="entry name" value="INNER MEMBRANE PROTEIN YPHA-RELATED"/>
    <property type="match status" value="1"/>
</dbReference>
<name>A0ABW1P7B9_9PSEU</name>
<evidence type="ECO:0000256" key="3">
    <source>
        <dbReference type="ARBA" id="ARBA00022475"/>
    </source>
</evidence>
<gene>
    <name evidence="8" type="ORF">ACFP3R_19735</name>
</gene>
<feature type="transmembrane region" description="Helical" evidence="7">
    <location>
        <begin position="129"/>
        <end position="147"/>
    </location>
</feature>
<accession>A0ABW1P7B9</accession>
<evidence type="ECO:0000256" key="1">
    <source>
        <dbReference type="ARBA" id="ARBA00004651"/>
    </source>
</evidence>